<sequence>MNVWKEALWLAKFELKKLKLGFVLLALMAIMFSMFFATVIPKNMERSTVMLDIFFFIVFGFGTAWIKPKEFNHQKIGGDFWAPPFFITLSQLPIQKDVLIKSRFIIFFAFAVPYYLGVSILTYAFSPDLRAALDLKEYFAFIMIWIGIGIHLGASFPASDVGYRLSMVRFVLYIFALFFGLIFFFTIFNVLYGNGFVPLTMLMAEKWPLVSIIASVLFAAIGVLYSQKYMSKKIEKMDYLF</sequence>
<dbReference type="AlphaFoldDB" id="A0A223E6U7"/>
<name>A0A223E6U7_9BACI</name>
<feature type="transmembrane region" description="Helical" evidence="1">
    <location>
        <begin position="47"/>
        <end position="66"/>
    </location>
</feature>
<dbReference type="KEGG" id="apak:AP3564_12435"/>
<keyword evidence="1" id="KW-1133">Transmembrane helix</keyword>
<feature type="transmembrane region" description="Helical" evidence="1">
    <location>
        <begin position="207"/>
        <end position="226"/>
    </location>
</feature>
<evidence type="ECO:0000313" key="3">
    <source>
        <dbReference type="Proteomes" id="UP000214606"/>
    </source>
</evidence>
<evidence type="ECO:0000256" key="1">
    <source>
        <dbReference type="SAM" id="Phobius"/>
    </source>
</evidence>
<feature type="transmembrane region" description="Helical" evidence="1">
    <location>
        <begin position="20"/>
        <end position="41"/>
    </location>
</feature>
<gene>
    <name evidence="2" type="ORF">AP3564_12435</name>
</gene>
<keyword evidence="1" id="KW-0812">Transmembrane</keyword>
<protein>
    <submittedName>
        <fullName evidence="2">Uncharacterized protein</fullName>
    </submittedName>
</protein>
<dbReference type="EMBL" id="CP017703">
    <property type="protein sequence ID" value="ASS90920.1"/>
    <property type="molecule type" value="Genomic_DNA"/>
</dbReference>
<keyword evidence="1" id="KW-0472">Membrane</keyword>
<proteinExistence type="predicted"/>
<reference evidence="2 3" key="1">
    <citation type="submission" date="2016-10" db="EMBL/GenBank/DDBJ databases">
        <title>The whole genome sequencing and assembly of Aeribacillus pallidus KCTC3564 strain.</title>
        <authorList>
            <person name="Lee Y.-J."/>
            <person name="Park M.-K."/>
            <person name="Yi H."/>
            <person name="Bahn Y.-S."/>
            <person name="Kim J.F."/>
            <person name="Lee D.-W."/>
        </authorList>
    </citation>
    <scope>NUCLEOTIDE SEQUENCE [LARGE SCALE GENOMIC DNA]</scope>
    <source>
        <strain evidence="2 3">KCTC3564</strain>
    </source>
</reference>
<feature type="transmembrane region" description="Helical" evidence="1">
    <location>
        <begin position="170"/>
        <end position="192"/>
    </location>
</feature>
<dbReference type="RefSeq" id="WP_094245616.1">
    <property type="nucleotide sequence ID" value="NZ_CP017703.1"/>
</dbReference>
<organism evidence="2 3">
    <name type="scientific">Aeribacillus pallidus</name>
    <dbReference type="NCBI Taxonomy" id="33936"/>
    <lineage>
        <taxon>Bacteria</taxon>
        <taxon>Bacillati</taxon>
        <taxon>Bacillota</taxon>
        <taxon>Bacilli</taxon>
        <taxon>Bacillales</taxon>
        <taxon>Bacillaceae</taxon>
        <taxon>Aeribacillus</taxon>
    </lineage>
</organism>
<feature type="transmembrane region" description="Helical" evidence="1">
    <location>
        <begin position="138"/>
        <end position="158"/>
    </location>
</feature>
<evidence type="ECO:0000313" key="2">
    <source>
        <dbReference type="EMBL" id="ASS90920.1"/>
    </source>
</evidence>
<dbReference type="Proteomes" id="UP000214606">
    <property type="component" value="Chromosome"/>
</dbReference>
<accession>A0A223E6U7</accession>
<feature type="transmembrane region" description="Helical" evidence="1">
    <location>
        <begin position="104"/>
        <end position="126"/>
    </location>
</feature>